<dbReference type="GO" id="GO:0008840">
    <property type="term" value="F:4-hydroxy-tetrahydrodipicolinate synthase activity"/>
    <property type="evidence" value="ECO:0007669"/>
    <property type="project" value="UniProtKB-EC"/>
</dbReference>
<gene>
    <name evidence="11" type="ORF">UFOPK2766_02158</name>
</gene>
<comment type="catalytic activity">
    <reaction evidence="10">
        <text>L-aspartate 4-semialdehyde + pyruvate = (2S,4S)-4-hydroxy-2,3,4,5-tetrahydrodipicolinate + H2O + H(+)</text>
        <dbReference type="Rhea" id="RHEA:34171"/>
        <dbReference type="ChEBI" id="CHEBI:15361"/>
        <dbReference type="ChEBI" id="CHEBI:15377"/>
        <dbReference type="ChEBI" id="CHEBI:15378"/>
        <dbReference type="ChEBI" id="CHEBI:67139"/>
        <dbReference type="ChEBI" id="CHEBI:537519"/>
        <dbReference type="EC" id="4.3.3.7"/>
    </reaction>
</comment>
<dbReference type="NCBIfam" id="TIGR00674">
    <property type="entry name" value="dapA"/>
    <property type="match status" value="1"/>
</dbReference>
<keyword evidence="9" id="KW-0704">Schiff base</keyword>
<protein>
    <recommendedName>
        <fullName evidence="3">4-hydroxy-tetrahydrodipicolinate synthase</fullName>
        <ecNumber evidence="3">4.3.3.7</ecNumber>
    </recommendedName>
</protein>
<dbReference type="PROSITE" id="PS00665">
    <property type="entry name" value="DHDPS_1"/>
    <property type="match status" value="1"/>
</dbReference>
<comment type="function">
    <text evidence="1">Catalyzes the condensation of (S)-aspartate-beta-semialdehyde [(S)-ASA] and pyruvate to 4-hydroxy-tetrahydrodipicolinate (HTPA).</text>
</comment>
<dbReference type="Pfam" id="PF00701">
    <property type="entry name" value="DHDPS"/>
    <property type="match status" value="1"/>
</dbReference>
<dbReference type="UniPathway" id="UPA00034">
    <property type="reaction ID" value="UER00017"/>
</dbReference>
<reference evidence="11" key="1">
    <citation type="submission" date="2020-05" db="EMBL/GenBank/DDBJ databases">
        <authorList>
            <person name="Chiriac C."/>
            <person name="Salcher M."/>
            <person name="Ghai R."/>
            <person name="Kavagutti S V."/>
        </authorList>
    </citation>
    <scope>NUCLEOTIDE SEQUENCE</scope>
</reference>
<dbReference type="PANTHER" id="PTHR12128">
    <property type="entry name" value="DIHYDRODIPICOLINATE SYNTHASE"/>
    <property type="match status" value="1"/>
</dbReference>
<evidence type="ECO:0000256" key="8">
    <source>
        <dbReference type="ARBA" id="ARBA00023239"/>
    </source>
</evidence>
<proteinExistence type="inferred from homology"/>
<organism evidence="11">
    <name type="scientific">freshwater metagenome</name>
    <dbReference type="NCBI Taxonomy" id="449393"/>
    <lineage>
        <taxon>unclassified sequences</taxon>
        <taxon>metagenomes</taxon>
        <taxon>ecological metagenomes</taxon>
    </lineage>
</organism>
<keyword evidence="5" id="KW-0028">Amino-acid biosynthesis</keyword>
<dbReference type="PANTHER" id="PTHR12128:SF66">
    <property type="entry name" value="4-HYDROXY-2-OXOGLUTARATE ALDOLASE, MITOCHONDRIAL"/>
    <property type="match status" value="1"/>
</dbReference>
<dbReference type="CDD" id="cd00950">
    <property type="entry name" value="DHDPS"/>
    <property type="match status" value="1"/>
</dbReference>
<dbReference type="InterPro" id="IPR002220">
    <property type="entry name" value="DapA-like"/>
</dbReference>
<sequence>MNPRFGSVITAMVTPFDDRGDLDLDAAADLAQWLVANGSDGLVLSGTTGESPTLTESEEIVLFRTVREAVTVPILAGAGSNATASAVEQTKRASELGVDGILSVTPYYNRPSQAGLEAHFRAIAESTELPVVLYDIPARTGRKISTDTVLRLAAEVPNIVALKDAAGDPAETARLISRAPSGFEVYCGDDALTLPLLAVGAVGVISVASHWVGRQLGEMIDACSKGDLETARRINAGLISSYDFESGDEAPNPIPTKTLLRVLGLKVGDCRPPMGPAPDWLADRARQVLKDLN</sequence>
<dbReference type="EC" id="4.3.3.7" evidence="3"/>
<evidence type="ECO:0000256" key="4">
    <source>
        <dbReference type="ARBA" id="ARBA00022490"/>
    </source>
</evidence>
<evidence type="ECO:0000256" key="6">
    <source>
        <dbReference type="ARBA" id="ARBA00022915"/>
    </source>
</evidence>
<dbReference type="EMBL" id="CAEZYU010000146">
    <property type="protein sequence ID" value="CAB4759986.1"/>
    <property type="molecule type" value="Genomic_DNA"/>
</dbReference>
<dbReference type="PROSITE" id="PS00666">
    <property type="entry name" value="DHDPS_2"/>
    <property type="match status" value="1"/>
</dbReference>
<evidence type="ECO:0000256" key="7">
    <source>
        <dbReference type="ARBA" id="ARBA00023154"/>
    </source>
</evidence>
<dbReference type="GO" id="GO:0005829">
    <property type="term" value="C:cytosol"/>
    <property type="evidence" value="ECO:0007669"/>
    <property type="project" value="TreeGrafter"/>
</dbReference>
<dbReference type="SMART" id="SM01130">
    <property type="entry name" value="DHDPS"/>
    <property type="match status" value="1"/>
</dbReference>
<dbReference type="SUPFAM" id="SSF51569">
    <property type="entry name" value="Aldolase"/>
    <property type="match status" value="1"/>
</dbReference>
<dbReference type="PIRSF" id="PIRSF001365">
    <property type="entry name" value="DHDPS"/>
    <property type="match status" value="1"/>
</dbReference>
<dbReference type="InterPro" id="IPR020624">
    <property type="entry name" value="Schiff_base-form_aldolases_CS"/>
</dbReference>
<keyword evidence="6" id="KW-0220">Diaminopimelate biosynthesis</keyword>
<name>A0A6J6UKD5_9ZZZZ</name>
<dbReference type="InterPro" id="IPR005263">
    <property type="entry name" value="DapA"/>
</dbReference>
<dbReference type="InterPro" id="IPR020625">
    <property type="entry name" value="Schiff_base-form_aldolases_AS"/>
</dbReference>
<dbReference type="InterPro" id="IPR013785">
    <property type="entry name" value="Aldolase_TIM"/>
</dbReference>
<dbReference type="AlphaFoldDB" id="A0A6J6UKD5"/>
<evidence type="ECO:0000256" key="9">
    <source>
        <dbReference type="ARBA" id="ARBA00023270"/>
    </source>
</evidence>
<accession>A0A6J6UKD5</accession>
<evidence type="ECO:0000256" key="3">
    <source>
        <dbReference type="ARBA" id="ARBA00012086"/>
    </source>
</evidence>
<evidence type="ECO:0000256" key="5">
    <source>
        <dbReference type="ARBA" id="ARBA00022605"/>
    </source>
</evidence>
<dbReference type="Gene3D" id="3.20.20.70">
    <property type="entry name" value="Aldolase class I"/>
    <property type="match status" value="1"/>
</dbReference>
<evidence type="ECO:0000313" key="11">
    <source>
        <dbReference type="EMBL" id="CAB4759986.1"/>
    </source>
</evidence>
<comment type="pathway">
    <text evidence="2">Amino-acid biosynthesis; L-lysine biosynthesis via DAP pathway; (S)-tetrahydrodipicolinate from L-aspartate: step 3/4.</text>
</comment>
<dbReference type="GO" id="GO:0019877">
    <property type="term" value="P:diaminopimelate biosynthetic process"/>
    <property type="evidence" value="ECO:0007669"/>
    <property type="project" value="UniProtKB-KW"/>
</dbReference>
<dbReference type="PRINTS" id="PR00146">
    <property type="entry name" value="DHPICSNTHASE"/>
</dbReference>
<dbReference type="GO" id="GO:0009089">
    <property type="term" value="P:lysine biosynthetic process via diaminopimelate"/>
    <property type="evidence" value="ECO:0007669"/>
    <property type="project" value="UniProtKB-UniPathway"/>
</dbReference>
<evidence type="ECO:0000256" key="2">
    <source>
        <dbReference type="ARBA" id="ARBA00005120"/>
    </source>
</evidence>
<keyword evidence="4" id="KW-0963">Cytoplasm</keyword>
<keyword evidence="7" id="KW-0457">Lysine biosynthesis</keyword>
<evidence type="ECO:0000256" key="10">
    <source>
        <dbReference type="ARBA" id="ARBA00047836"/>
    </source>
</evidence>
<keyword evidence="8" id="KW-0456">Lyase</keyword>
<dbReference type="HAMAP" id="MF_00418">
    <property type="entry name" value="DapA"/>
    <property type="match status" value="1"/>
</dbReference>
<evidence type="ECO:0000256" key="1">
    <source>
        <dbReference type="ARBA" id="ARBA00003294"/>
    </source>
</evidence>